<feature type="transmembrane region" description="Helical" evidence="1">
    <location>
        <begin position="15"/>
        <end position="41"/>
    </location>
</feature>
<protein>
    <submittedName>
        <fullName evidence="2">Uncharacterized protein</fullName>
    </submittedName>
</protein>
<feature type="transmembrane region" description="Helical" evidence="1">
    <location>
        <begin position="84"/>
        <end position="107"/>
    </location>
</feature>
<feature type="transmembrane region" description="Helical" evidence="1">
    <location>
        <begin position="127"/>
        <end position="149"/>
    </location>
</feature>
<name>A0A0F9JZR2_9ZZZZ</name>
<feature type="transmembrane region" description="Helical" evidence="1">
    <location>
        <begin position="53"/>
        <end position="72"/>
    </location>
</feature>
<gene>
    <name evidence="2" type="ORF">LCGC14_1764600</name>
</gene>
<keyword evidence="1" id="KW-1133">Transmembrane helix</keyword>
<evidence type="ECO:0000256" key="1">
    <source>
        <dbReference type="SAM" id="Phobius"/>
    </source>
</evidence>
<sequence length="229" mass="25958">MTNSKLEKIKEGREVIYIGAGIITVSVIIIIIGLITLPITNIHWYLGISPFDISLPILIIGVVSFLYGIKTVSSLRKYPDKKKILFLIYFGCSGLLICNIFIMYSYPISLRCIEHWSTLSCSFRRSGLSYALIIIESSLLISSILVLLFGSYHLSKISFVRDVLVEGIERKEKLTQNVVYRIRIEEGNNGQDNFNQVCGSCGEMNRFICTNSELNLFQCKKCKAENYLD</sequence>
<dbReference type="AlphaFoldDB" id="A0A0F9JZR2"/>
<keyword evidence="1" id="KW-0472">Membrane</keyword>
<comment type="caution">
    <text evidence="2">The sequence shown here is derived from an EMBL/GenBank/DDBJ whole genome shotgun (WGS) entry which is preliminary data.</text>
</comment>
<organism evidence="2">
    <name type="scientific">marine sediment metagenome</name>
    <dbReference type="NCBI Taxonomy" id="412755"/>
    <lineage>
        <taxon>unclassified sequences</taxon>
        <taxon>metagenomes</taxon>
        <taxon>ecological metagenomes</taxon>
    </lineage>
</organism>
<evidence type="ECO:0000313" key="2">
    <source>
        <dbReference type="EMBL" id="KKM04403.1"/>
    </source>
</evidence>
<reference evidence="2" key="1">
    <citation type="journal article" date="2015" name="Nature">
        <title>Complex archaea that bridge the gap between prokaryotes and eukaryotes.</title>
        <authorList>
            <person name="Spang A."/>
            <person name="Saw J.H."/>
            <person name="Jorgensen S.L."/>
            <person name="Zaremba-Niedzwiedzka K."/>
            <person name="Martijn J."/>
            <person name="Lind A.E."/>
            <person name="van Eijk R."/>
            <person name="Schleper C."/>
            <person name="Guy L."/>
            <person name="Ettema T.J."/>
        </authorList>
    </citation>
    <scope>NUCLEOTIDE SEQUENCE</scope>
</reference>
<proteinExistence type="predicted"/>
<accession>A0A0F9JZR2</accession>
<keyword evidence="1" id="KW-0812">Transmembrane</keyword>
<dbReference type="EMBL" id="LAZR01016461">
    <property type="protein sequence ID" value="KKM04403.1"/>
    <property type="molecule type" value="Genomic_DNA"/>
</dbReference>